<proteinExistence type="predicted"/>
<dbReference type="Proteomes" id="UP000197065">
    <property type="component" value="Unassembled WGS sequence"/>
</dbReference>
<keyword evidence="2" id="KW-1185">Reference proteome</keyword>
<organism evidence="1 2">
    <name type="scientific">Arboricoccus pini</name>
    <dbReference type="NCBI Taxonomy" id="1963835"/>
    <lineage>
        <taxon>Bacteria</taxon>
        <taxon>Pseudomonadati</taxon>
        <taxon>Pseudomonadota</taxon>
        <taxon>Alphaproteobacteria</taxon>
        <taxon>Geminicoccales</taxon>
        <taxon>Geminicoccaceae</taxon>
        <taxon>Arboricoccus</taxon>
    </lineage>
</organism>
<gene>
    <name evidence="1" type="ORF">SAMN07250955_109119</name>
</gene>
<dbReference type="RefSeq" id="WP_088562052.1">
    <property type="nucleotide sequence ID" value="NZ_FYEH01000009.1"/>
</dbReference>
<sequence length="99" mass="10842">MSDQISRMVRALTINENCLATIRRAIEGRAEAFAIEVAGSPKSRGGPGWNAVDEAIFTRSAAKLEAERAGEIDRLRRKIARQRLALADFPSGRSKTNSD</sequence>
<accession>A0A212RJJ3</accession>
<name>A0A212RJJ3_9PROT</name>
<evidence type="ECO:0000313" key="1">
    <source>
        <dbReference type="EMBL" id="SNB72543.1"/>
    </source>
</evidence>
<reference evidence="1 2" key="1">
    <citation type="submission" date="2017-06" db="EMBL/GenBank/DDBJ databases">
        <authorList>
            <person name="Kim H.J."/>
            <person name="Triplett B.A."/>
        </authorList>
    </citation>
    <scope>NUCLEOTIDE SEQUENCE [LARGE SCALE GENOMIC DNA]</scope>
    <source>
        <strain evidence="1 2">B29T1</strain>
    </source>
</reference>
<evidence type="ECO:0000313" key="2">
    <source>
        <dbReference type="Proteomes" id="UP000197065"/>
    </source>
</evidence>
<protein>
    <submittedName>
        <fullName evidence="1">Uncharacterized protein</fullName>
    </submittedName>
</protein>
<dbReference type="AlphaFoldDB" id="A0A212RJJ3"/>
<dbReference type="EMBL" id="FYEH01000009">
    <property type="protein sequence ID" value="SNB72543.1"/>
    <property type="molecule type" value="Genomic_DNA"/>
</dbReference>